<proteinExistence type="predicted"/>
<name>A0A418ZSK7_9RHOB</name>
<sequence>STQAEAATQPDPEEDATAAENSASTGWTGGTGGSHQGTNIQGAIASSPTWQPPTARGLDLAGMPEPVAEC</sequence>
<dbReference type="AlphaFoldDB" id="A0A418ZSK7"/>
<keyword evidence="3" id="KW-1185">Reference proteome</keyword>
<gene>
    <name evidence="2" type="ORF">D3P06_13330</name>
</gene>
<feature type="non-terminal residue" evidence="2">
    <location>
        <position position="1"/>
    </location>
</feature>
<evidence type="ECO:0000313" key="3">
    <source>
        <dbReference type="Proteomes" id="UP000285530"/>
    </source>
</evidence>
<comment type="caution">
    <text evidence="2">The sequence shown here is derived from an EMBL/GenBank/DDBJ whole genome shotgun (WGS) entry which is preliminary data.</text>
</comment>
<evidence type="ECO:0000313" key="2">
    <source>
        <dbReference type="EMBL" id="RJL00504.1"/>
    </source>
</evidence>
<feature type="region of interest" description="Disordered" evidence="1">
    <location>
        <begin position="1"/>
        <end position="70"/>
    </location>
</feature>
<feature type="compositionally biased region" description="Polar residues" evidence="1">
    <location>
        <begin position="39"/>
        <end position="49"/>
    </location>
</feature>
<protein>
    <submittedName>
        <fullName evidence="2">Uncharacterized protein</fullName>
    </submittedName>
</protein>
<evidence type="ECO:0000256" key="1">
    <source>
        <dbReference type="SAM" id="MobiDB-lite"/>
    </source>
</evidence>
<dbReference type="Proteomes" id="UP000285530">
    <property type="component" value="Unassembled WGS sequence"/>
</dbReference>
<organism evidence="2 3">
    <name type="scientific">Paracoccus aestuarii</name>
    <dbReference type="NCBI Taxonomy" id="453842"/>
    <lineage>
        <taxon>Bacteria</taxon>
        <taxon>Pseudomonadati</taxon>
        <taxon>Pseudomonadota</taxon>
        <taxon>Alphaproteobacteria</taxon>
        <taxon>Rhodobacterales</taxon>
        <taxon>Paracoccaceae</taxon>
        <taxon>Paracoccus</taxon>
    </lineage>
</organism>
<accession>A0A418ZSK7</accession>
<reference evidence="2 3" key="1">
    <citation type="submission" date="2018-09" db="EMBL/GenBank/DDBJ databases">
        <title>Paracoccus onubensis nov. sp. a moderate halophilic bacterium isolated from Gruta de las Maravillas (Aracena, Spain).</title>
        <authorList>
            <person name="Jurado V."/>
            <person name="Gutierrez-Patricio S."/>
            <person name="Gonzalez-Pimentel J.L."/>
            <person name="Laiz L."/>
            <person name="Saiz-Jimenez C."/>
        </authorList>
    </citation>
    <scope>NUCLEOTIDE SEQUENCE [LARGE SCALE GENOMIC DNA]</scope>
    <source>
        <strain evidence="2 3">DSM 19484</strain>
    </source>
</reference>
<dbReference type="EMBL" id="QZEV01000078">
    <property type="protein sequence ID" value="RJL00504.1"/>
    <property type="molecule type" value="Genomic_DNA"/>
</dbReference>